<dbReference type="Pfam" id="PF00353">
    <property type="entry name" value="HemolysinCabind"/>
    <property type="match status" value="6"/>
</dbReference>
<dbReference type="SUPFAM" id="SSF51120">
    <property type="entry name" value="beta-Roll"/>
    <property type="match status" value="5"/>
</dbReference>
<protein>
    <submittedName>
        <fullName evidence="7">M10 family metallopeptidase C-terminal domain-containing protein</fullName>
    </submittedName>
</protein>
<dbReference type="Proteomes" id="UP000660381">
    <property type="component" value="Unassembled WGS sequence"/>
</dbReference>
<evidence type="ECO:0000256" key="4">
    <source>
        <dbReference type="ARBA" id="ARBA00022737"/>
    </source>
</evidence>
<dbReference type="PANTHER" id="PTHR38340">
    <property type="entry name" value="S-LAYER PROTEIN"/>
    <property type="match status" value="1"/>
</dbReference>
<dbReference type="InterPro" id="IPR011049">
    <property type="entry name" value="Serralysin-like_metalloprot_C"/>
</dbReference>
<dbReference type="InterPro" id="IPR018511">
    <property type="entry name" value="Hemolysin-typ_Ca-bd_CS"/>
</dbReference>
<keyword evidence="3" id="KW-0732">Signal</keyword>
<evidence type="ECO:0000256" key="2">
    <source>
        <dbReference type="ARBA" id="ARBA00022525"/>
    </source>
</evidence>
<dbReference type="Gene3D" id="2.60.40.2030">
    <property type="match status" value="2"/>
</dbReference>
<dbReference type="InterPro" id="IPR001343">
    <property type="entry name" value="Hemolysn_Ca-bd"/>
</dbReference>
<keyword evidence="5" id="KW-0106">Calcium</keyword>
<dbReference type="PRINTS" id="PR00313">
    <property type="entry name" value="CABNDNGRPT"/>
</dbReference>
<evidence type="ECO:0000313" key="8">
    <source>
        <dbReference type="Proteomes" id="UP000660381"/>
    </source>
</evidence>
<dbReference type="InterPro" id="IPR003644">
    <property type="entry name" value="Calx_beta"/>
</dbReference>
<dbReference type="RefSeq" id="WP_190907276.1">
    <property type="nucleotide sequence ID" value="NZ_JACJTQ010000020.1"/>
</dbReference>
<proteinExistence type="predicted"/>
<dbReference type="SMART" id="SM00237">
    <property type="entry name" value="Calx_beta"/>
    <property type="match status" value="2"/>
</dbReference>
<dbReference type="PROSITE" id="PS00330">
    <property type="entry name" value="HEMOLYSIN_CALCIUM"/>
    <property type="match status" value="3"/>
</dbReference>
<feature type="domain" description="Calx-beta" evidence="6">
    <location>
        <begin position="585"/>
        <end position="684"/>
    </location>
</feature>
<gene>
    <name evidence="7" type="ORF">H6G68_14545</name>
</gene>
<dbReference type="PANTHER" id="PTHR38340:SF1">
    <property type="entry name" value="S-LAYER PROTEIN"/>
    <property type="match status" value="1"/>
</dbReference>
<name>A0ABR8J3L1_9NOST</name>
<evidence type="ECO:0000256" key="5">
    <source>
        <dbReference type="ARBA" id="ARBA00022837"/>
    </source>
</evidence>
<accession>A0ABR8J3L1</accession>
<dbReference type="Gene3D" id="2.150.10.10">
    <property type="entry name" value="Serralysin-like metalloprotease, C-terminal"/>
    <property type="match status" value="4"/>
</dbReference>
<keyword evidence="8" id="KW-1185">Reference proteome</keyword>
<keyword evidence="2" id="KW-0964">Secreted</keyword>
<comment type="subcellular location">
    <subcellularLocation>
        <location evidence="1">Secreted</location>
    </subcellularLocation>
</comment>
<reference evidence="7 8" key="1">
    <citation type="journal article" date="2020" name="ISME J.">
        <title>Comparative genomics reveals insights into cyanobacterial evolution and habitat adaptation.</title>
        <authorList>
            <person name="Chen M.Y."/>
            <person name="Teng W.K."/>
            <person name="Zhao L."/>
            <person name="Hu C.X."/>
            <person name="Zhou Y.K."/>
            <person name="Han B.P."/>
            <person name="Song L.R."/>
            <person name="Shu W.S."/>
        </authorList>
    </citation>
    <scope>NUCLEOTIDE SEQUENCE [LARGE SCALE GENOMIC DNA]</scope>
    <source>
        <strain evidence="7 8">FACHB-362</strain>
    </source>
</reference>
<sequence>MNILLKPVLTLTYDQLSTFSSFDNFWNLFDTAFGTQYDRTVAVTLLSQWQAGDFSSLPQIEILDSSILGNANGAYASSTNTIYLSDSFVNTATTAAISAVLLEEIGHFVDSQINLTDSAGDEGAIFAELVQGNSLDTETLQALKAEDDHGTMTVNGQLIQVEQQNFTGTNGNDTITGTSGNDTINTGLGIDSANGGAGDDLLIINYSIGDTGSEMNLSTSTGTEGFSGTAYRYDSTGSYELDRVDFDGINRFQITGTGKNDTITTASGNDTINAGAGDDTVNGGGGVDTLDGGAGSDTLILNLSAQTGNIVINNATAGINLTGIVKATNFENFTIATGSGNDTITQSGLVNNIVIRGNDNINGGAGNDTINTGLGNDIANGGAGDDLLIVDYSIGDTGSEMNLSTSTGTEGFSGTAYRYDSTGSYELDRVDFDGINRFQITGTSQNDTITTASGNDTINGGAGNDNINSGAGNDTIDGVNGTLLTPGLGEIDVLTGGTGSDRFILGNATKAYYDDGNTSTNGSNDYADITDFNTGDIIQLQGTSSNYLLTVVGADTQIFINKPGTEPDELIGIVRNKTGLSLTGSNFTYVTLPTITLAVSPSSVTEDGTGNLVYTFTRTGSTTNALSVNYGITGTAASTDYTGATPGTGKTITFAAGSSTATLTIDPTADTIVEANETVALTLATGTGYTVGTTAAVTGTITNDDVASSVTINLSADQTIVEGKTSPQNVSYTVTLSSTSTQTITVNYATSNGTAIAGSDYTSKTGTLTFNPGIKTQVINIPVVNDSINEANETFTLTVISPTNASLGTKTTATTTITDTLTSSITTTLPTNVENLTLTGTTAINGTGNAGDNVLTGNSANNTLTGLNGNDTYAFVANTALGTDKIVETATGGIDTIDLSGTTAAVKVNLGVITSQTVNSNLKLIISANNVVENAIGGTGNDRLTGNALDNRLVGGEGNDQLQGLAGNDSLWGGLGDDVLIGGLGNDKYLFQSSGVFGSSLGVDLITLFEAGQDQIVLSKTTFNAITNTVGQGLTDFAVVTDDQFVDASNARVVFSQSSGSLFYNQNGNVLNPEAVFEFAYLGNADITLSSSNFSLVA</sequence>
<feature type="domain" description="Calx-beta" evidence="6">
    <location>
        <begin position="697"/>
        <end position="800"/>
    </location>
</feature>
<evidence type="ECO:0000256" key="3">
    <source>
        <dbReference type="ARBA" id="ARBA00022729"/>
    </source>
</evidence>
<dbReference type="SUPFAM" id="SSF141072">
    <property type="entry name" value="CalX-like"/>
    <property type="match status" value="2"/>
</dbReference>
<dbReference type="Pfam" id="PF03160">
    <property type="entry name" value="Calx-beta"/>
    <property type="match status" value="2"/>
</dbReference>
<evidence type="ECO:0000256" key="1">
    <source>
        <dbReference type="ARBA" id="ARBA00004613"/>
    </source>
</evidence>
<dbReference type="InterPro" id="IPR038081">
    <property type="entry name" value="CalX-like_sf"/>
</dbReference>
<evidence type="ECO:0000259" key="6">
    <source>
        <dbReference type="SMART" id="SM00237"/>
    </source>
</evidence>
<organism evidence="7 8">
    <name type="scientific">Anabaena catenula FACHB-362</name>
    <dbReference type="NCBI Taxonomy" id="2692877"/>
    <lineage>
        <taxon>Bacteria</taxon>
        <taxon>Bacillati</taxon>
        <taxon>Cyanobacteriota</taxon>
        <taxon>Cyanophyceae</taxon>
        <taxon>Nostocales</taxon>
        <taxon>Nostocaceae</taxon>
        <taxon>Anabaena</taxon>
    </lineage>
</organism>
<keyword evidence="4" id="KW-0677">Repeat</keyword>
<dbReference type="EMBL" id="JACJTQ010000020">
    <property type="protein sequence ID" value="MBD2692957.1"/>
    <property type="molecule type" value="Genomic_DNA"/>
</dbReference>
<dbReference type="InterPro" id="IPR050557">
    <property type="entry name" value="RTX_toxin/Mannuronan_C5-epim"/>
</dbReference>
<evidence type="ECO:0000313" key="7">
    <source>
        <dbReference type="EMBL" id="MBD2692957.1"/>
    </source>
</evidence>
<comment type="caution">
    <text evidence="7">The sequence shown here is derived from an EMBL/GenBank/DDBJ whole genome shotgun (WGS) entry which is preliminary data.</text>
</comment>